<dbReference type="InterPro" id="IPR035919">
    <property type="entry name" value="EAL_sf"/>
</dbReference>
<protein>
    <submittedName>
        <fullName evidence="2">EAL domain-containing protein</fullName>
    </submittedName>
</protein>
<gene>
    <name evidence="2" type="ORF">ACFOJE_16765</name>
</gene>
<evidence type="ECO:0000259" key="1">
    <source>
        <dbReference type="PROSITE" id="PS50883"/>
    </source>
</evidence>
<reference evidence="3" key="1">
    <citation type="journal article" date="2019" name="Int. J. Syst. Evol. Microbiol.">
        <title>The Global Catalogue of Microorganisms (GCM) 10K type strain sequencing project: providing services to taxonomists for standard genome sequencing and annotation.</title>
        <authorList>
            <consortium name="The Broad Institute Genomics Platform"/>
            <consortium name="The Broad Institute Genome Sequencing Center for Infectious Disease"/>
            <person name="Wu L."/>
            <person name="Ma J."/>
        </authorList>
    </citation>
    <scope>NUCLEOTIDE SEQUENCE [LARGE SCALE GENOMIC DNA]</scope>
    <source>
        <strain evidence="3">KCTC 62195</strain>
    </source>
</reference>
<dbReference type="Proteomes" id="UP001595457">
    <property type="component" value="Unassembled WGS sequence"/>
</dbReference>
<dbReference type="PANTHER" id="PTHR33121:SF76">
    <property type="entry name" value="SIGNALING PROTEIN"/>
    <property type="match status" value="1"/>
</dbReference>
<keyword evidence="3" id="KW-1185">Reference proteome</keyword>
<dbReference type="Pfam" id="PF00563">
    <property type="entry name" value="EAL"/>
    <property type="match status" value="1"/>
</dbReference>
<dbReference type="SMART" id="SM00052">
    <property type="entry name" value="EAL"/>
    <property type="match status" value="1"/>
</dbReference>
<dbReference type="CDD" id="cd01948">
    <property type="entry name" value="EAL"/>
    <property type="match status" value="1"/>
</dbReference>
<dbReference type="SUPFAM" id="SSF141868">
    <property type="entry name" value="EAL domain-like"/>
    <property type="match status" value="1"/>
</dbReference>
<evidence type="ECO:0000313" key="3">
    <source>
        <dbReference type="Proteomes" id="UP001595457"/>
    </source>
</evidence>
<dbReference type="RefSeq" id="WP_377815772.1">
    <property type="nucleotide sequence ID" value="NZ_JBHRSJ010000034.1"/>
</dbReference>
<dbReference type="EMBL" id="JBHRSJ010000034">
    <property type="protein sequence ID" value="MFC2973856.1"/>
    <property type="molecule type" value="Genomic_DNA"/>
</dbReference>
<dbReference type="InterPro" id="IPR001633">
    <property type="entry name" value="EAL_dom"/>
</dbReference>
<dbReference type="PROSITE" id="PS50883">
    <property type="entry name" value="EAL"/>
    <property type="match status" value="1"/>
</dbReference>
<organism evidence="2 3">
    <name type="scientific">Azotobacter bryophylli</name>
    <dbReference type="NCBI Taxonomy" id="1986537"/>
    <lineage>
        <taxon>Bacteria</taxon>
        <taxon>Pseudomonadati</taxon>
        <taxon>Pseudomonadota</taxon>
        <taxon>Gammaproteobacteria</taxon>
        <taxon>Pseudomonadales</taxon>
        <taxon>Pseudomonadaceae</taxon>
        <taxon>Azotobacter</taxon>
    </lineage>
</organism>
<feature type="domain" description="EAL" evidence="1">
    <location>
        <begin position="25"/>
        <end position="278"/>
    </location>
</feature>
<dbReference type="Gene3D" id="3.20.20.450">
    <property type="entry name" value="EAL domain"/>
    <property type="match status" value="1"/>
</dbReference>
<sequence length="286" mass="32011">MIAMDVLQQHFRREQERLWGSPVPLMATPDGVVGHFAQFVLHSHFQPLFDARTLLPEAYEALLRPVDHETLQCHAPSAAFGCAKTPGEAIYLDRLCRVVHAANFVRQRPSGQLLFLNVSGRHLVAVAQEHGSAFEKLLELCGLTPQQVVLEILESSVDQLELLQTAVKAYRGRGFRIAIDDFGCQHSNFDRLWKLTPDLVKLDRHLVQQAEVNPRARLILPKLIEMIHDLGARVVCEGIETELQHQHCVSAGADLLQGFYYARPQPSLLTEGGIARPPVRMSRSVG</sequence>
<comment type="caution">
    <text evidence="2">The sequence shown here is derived from an EMBL/GenBank/DDBJ whole genome shotgun (WGS) entry which is preliminary data.</text>
</comment>
<name>A0ABV7AYT1_9GAMM</name>
<evidence type="ECO:0000313" key="2">
    <source>
        <dbReference type="EMBL" id="MFC2973856.1"/>
    </source>
</evidence>
<proteinExistence type="predicted"/>
<accession>A0ABV7AYT1</accession>
<dbReference type="PANTHER" id="PTHR33121">
    <property type="entry name" value="CYCLIC DI-GMP PHOSPHODIESTERASE PDEF"/>
    <property type="match status" value="1"/>
</dbReference>
<dbReference type="InterPro" id="IPR050706">
    <property type="entry name" value="Cyclic-di-GMP_PDE-like"/>
</dbReference>